<proteinExistence type="predicted"/>
<reference evidence="1" key="1">
    <citation type="submission" date="2021-06" db="EMBL/GenBank/DDBJ databases">
        <authorList>
            <person name="Kallberg Y."/>
            <person name="Tangrot J."/>
            <person name="Rosling A."/>
        </authorList>
    </citation>
    <scope>NUCLEOTIDE SEQUENCE</scope>
    <source>
        <strain evidence="1">UK204</strain>
    </source>
</reference>
<name>A0A9N8W197_9GLOM</name>
<keyword evidence="2" id="KW-1185">Reference proteome</keyword>
<accession>A0A9N8W197</accession>
<comment type="caution">
    <text evidence="1">The sequence shown here is derived from an EMBL/GenBank/DDBJ whole genome shotgun (WGS) entry which is preliminary data.</text>
</comment>
<organism evidence="1 2">
    <name type="scientific">Funneliformis caledonium</name>
    <dbReference type="NCBI Taxonomy" id="1117310"/>
    <lineage>
        <taxon>Eukaryota</taxon>
        <taxon>Fungi</taxon>
        <taxon>Fungi incertae sedis</taxon>
        <taxon>Mucoromycota</taxon>
        <taxon>Glomeromycotina</taxon>
        <taxon>Glomeromycetes</taxon>
        <taxon>Glomerales</taxon>
        <taxon>Glomeraceae</taxon>
        <taxon>Funneliformis</taxon>
    </lineage>
</organism>
<dbReference type="AlphaFoldDB" id="A0A9N8W197"/>
<protein>
    <submittedName>
        <fullName evidence="1">1703_t:CDS:1</fullName>
    </submittedName>
</protein>
<dbReference type="EMBL" id="CAJVPQ010000329">
    <property type="protein sequence ID" value="CAG8471546.1"/>
    <property type="molecule type" value="Genomic_DNA"/>
</dbReference>
<dbReference type="Proteomes" id="UP000789570">
    <property type="component" value="Unassembled WGS sequence"/>
</dbReference>
<evidence type="ECO:0000313" key="2">
    <source>
        <dbReference type="Proteomes" id="UP000789570"/>
    </source>
</evidence>
<sequence length="56" mass="6436">MPSPAEQQQQQQLIPTGTFTLPYKDDLDVTQETDQQMNIDEEVITNFENQLLSVKP</sequence>
<evidence type="ECO:0000313" key="1">
    <source>
        <dbReference type="EMBL" id="CAG8471546.1"/>
    </source>
</evidence>
<gene>
    <name evidence="1" type="ORF">FCALED_LOCUS2248</name>
</gene>